<dbReference type="Proteomes" id="UP000001471">
    <property type="component" value="Unassembled WGS sequence"/>
</dbReference>
<feature type="transmembrane region" description="Helical" evidence="2">
    <location>
        <begin position="317"/>
        <end position="350"/>
    </location>
</feature>
<feature type="compositionally biased region" description="Pro residues" evidence="1">
    <location>
        <begin position="31"/>
        <end position="42"/>
    </location>
</feature>
<evidence type="ECO:0000313" key="4">
    <source>
        <dbReference type="Proteomes" id="UP000001471"/>
    </source>
</evidence>
<reference evidence="4" key="1">
    <citation type="journal article" date="2013" name="G3 (Bethesda)">
        <title>Comparative genomics of a plant-pathogenic fungus, Pyrenophora tritici-repentis, reveals transduplication and the impact of repeat elements on pathogenicity and population divergence.</title>
        <authorList>
            <person name="Manning V.A."/>
            <person name="Pandelova I."/>
            <person name="Dhillon B."/>
            <person name="Wilhelm L.J."/>
            <person name="Goodwin S.B."/>
            <person name="Berlin A.M."/>
            <person name="Figueroa M."/>
            <person name="Freitag M."/>
            <person name="Hane J.K."/>
            <person name="Henrissat B."/>
            <person name="Holman W.H."/>
            <person name="Kodira C.D."/>
            <person name="Martin J."/>
            <person name="Oliver R.P."/>
            <person name="Robbertse B."/>
            <person name="Schackwitz W."/>
            <person name="Schwartz D.C."/>
            <person name="Spatafora J.W."/>
            <person name="Turgeon B.G."/>
            <person name="Yandava C."/>
            <person name="Young S."/>
            <person name="Zhou S."/>
            <person name="Zeng Q."/>
            <person name="Grigoriev I.V."/>
            <person name="Ma L.-J."/>
            <person name="Ciuffetti L.M."/>
        </authorList>
    </citation>
    <scope>NUCLEOTIDE SEQUENCE [LARGE SCALE GENOMIC DNA]</scope>
    <source>
        <strain evidence="4">Pt-1C-BFP</strain>
    </source>
</reference>
<dbReference type="InterPro" id="IPR046536">
    <property type="entry name" value="DUF6601"/>
</dbReference>
<dbReference type="OrthoDB" id="5086500at2759"/>
<dbReference type="PANTHER" id="PTHR34414">
    <property type="entry name" value="HET DOMAIN-CONTAINING PROTEIN-RELATED"/>
    <property type="match status" value="1"/>
</dbReference>
<organism evidence="3 4">
    <name type="scientific">Pyrenophora tritici-repentis (strain Pt-1C-BFP)</name>
    <name type="common">Wheat tan spot fungus</name>
    <name type="synonym">Drechslera tritici-repentis</name>
    <dbReference type="NCBI Taxonomy" id="426418"/>
    <lineage>
        <taxon>Eukaryota</taxon>
        <taxon>Fungi</taxon>
        <taxon>Dikarya</taxon>
        <taxon>Ascomycota</taxon>
        <taxon>Pezizomycotina</taxon>
        <taxon>Dothideomycetes</taxon>
        <taxon>Pleosporomycetidae</taxon>
        <taxon>Pleosporales</taxon>
        <taxon>Pleosporineae</taxon>
        <taxon>Pleosporaceae</taxon>
        <taxon>Pyrenophora</taxon>
    </lineage>
</organism>
<dbReference type="HOGENOM" id="CLU_043687_0_0_1"/>
<feature type="region of interest" description="Disordered" evidence="1">
    <location>
        <begin position="25"/>
        <end position="66"/>
    </location>
</feature>
<dbReference type="OMA" id="ERNFAWM"/>
<gene>
    <name evidence="3" type="ORF">PTRG_09568</name>
</gene>
<dbReference type="PANTHER" id="PTHR34414:SF1">
    <property type="entry name" value="SUBTILISIN-LIKE SERINE PROTEASE"/>
    <property type="match status" value="1"/>
</dbReference>
<feature type="transmembrane region" description="Helical" evidence="2">
    <location>
        <begin position="274"/>
        <end position="297"/>
    </location>
</feature>
<name>B2WHV9_PYRTR</name>
<dbReference type="STRING" id="426418.B2WHV9"/>
<dbReference type="InParanoid" id="B2WHV9"/>
<dbReference type="Pfam" id="PF20246">
    <property type="entry name" value="DUF6601"/>
    <property type="match status" value="1"/>
</dbReference>
<dbReference type="EMBL" id="DS231625">
    <property type="protein sequence ID" value="EDU42619.1"/>
    <property type="molecule type" value="Genomic_DNA"/>
</dbReference>
<evidence type="ECO:0000256" key="2">
    <source>
        <dbReference type="SAM" id="Phobius"/>
    </source>
</evidence>
<feature type="compositionally biased region" description="Low complexity" evidence="1">
    <location>
        <begin position="55"/>
        <end position="66"/>
    </location>
</feature>
<protein>
    <submittedName>
        <fullName evidence="3">Uncharacterized protein</fullName>
    </submittedName>
</protein>
<dbReference type="eggNOG" id="ENOG502RZMB">
    <property type="taxonomic scope" value="Eukaryota"/>
</dbReference>
<dbReference type="AlphaFoldDB" id="B2WHV9"/>
<evidence type="ECO:0000256" key="1">
    <source>
        <dbReference type="SAM" id="MobiDB-lite"/>
    </source>
</evidence>
<keyword evidence="2" id="KW-0812">Transmembrane</keyword>
<accession>B2WHV9</accession>
<sequence>MVERTTIQTVSSDNSVSTYNVNATQSTTLTPPFPLRPFPPTNPGASQPQTPNHAPNSPSSTPLTALSSLPTILPRSKSLTQTLTNIPLFLASDLDLSRLNRIHTHLWMAGRPMRARPLHRYKMLDMTVLPTQQMDLHLLRYSTKLLLKPLPEYLLDHGFWTQYICPERELHESAAGFLLSYVWLVTSPLDLKFALEDGLVPAWVDWGWWRVFVGDVLEGVDGEGFVGVNKRWTFGDLRLGRINSVYRIRYFGTHFVKGYLYGYNRYVVFFQRNFSWILIVFVFFSLVLSAMQVGLSFPEDSSSSLQNSYPFIRASFVFVVFSMVSVVVVLAFVTIIFIGIFVFNMVAAISHAKTEQRKRKELAREKEEKNRDV</sequence>
<keyword evidence="2" id="KW-0472">Membrane</keyword>
<proteinExistence type="predicted"/>
<keyword evidence="2" id="KW-1133">Transmembrane helix</keyword>
<feature type="compositionally biased region" description="Polar residues" evidence="1">
    <location>
        <begin position="44"/>
        <end position="54"/>
    </location>
</feature>
<evidence type="ECO:0000313" key="3">
    <source>
        <dbReference type="EMBL" id="EDU42619.1"/>
    </source>
</evidence>